<sequence>MLEIEQTQTLASQRESLKRFATEIIGDEFHSSLVELFRFYSSSNVITTAEGCDASADLLCRDCCDLNSAREMVTSSIGICGSDFRCSIGLLAHVETVSSLCQGMPENPTDWIGELTNQLAGRFKNNLSEYQVHCQMGLPVSVRGLQLGFMTGFQGQTIQMVDLKEGPVVVLLHVNIEPDVQWEYHPELESADEGSLHLF</sequence>
<keyword evidence="3" id="KW-1185">Reference proteome</keyword>
<dbReference type="RefSeq" id="WP_289164528.1">
    <property type="nucleotide sequence ID" value="NZ_JASZZN010000011.1"/>
</dbReference>
<keyword evidence="1" id="KW-0145">Chemotaxis</keyword>
<dbReference type="SUPFAM" id="SSF103039">
    <property type="entry name" value="CheC-like"/>
    <property type="match status" value="1"/>
</dbReference>
<dbReference type="InterPro" id="IPR028976">
    <property type="entry name" value="CheC-like_sf"/>
</dbReference>
<evidence type="ECO:0000313" key="2">
    <source>
        <dbReference type="EMBL" id="MDM4016981.1"/>
    </source>
</evidence>
<organism evidence="2 3">
    <name type="scientific">Roseiconus lacunae</name>
    <dbReference type="NCBI Taxonomy" id="2605694"/>
    <lineage>
        <taxon>Bacteria</taxon>
        <taxon>Pseudomonadati</taxon>
        <taxon>Planctomycetota</taxon>
        <taxon>Planctomycetia</taxon>
        <taxon>Pirellulales</taxon>
        <taxon>Pirellulaceae</taxon>
        <taxon>Roseiconus</taxon>
    </lineage>
</organism>
<dbReference type="Proteomes" id="UP001239462">
    <property type="component" value="Unassembled WGS sequence"/>
</dbReference>
<reference evidence="2 3" key="1">
    <citation type="submission" date="2023-06" db="EMBL/GenBank/DDBJ databases">
        <title>Roseiconus lacunae JC819 isolated from Gulf of Mannar region, Tamil Nadu.</title>
        <authorList>
            <person name="Pk S."/>
            <person name="Ch S."/>
            <person name="Ch V.R."/>
        </authorList>
    </citation>
    <scope>NUCLEOTIDE SEQUENCE [LARGE SCALE GENOMIC DNA]</scope>
    <source>
        <strain evidence="2 3">JC819</strain>
    </source>
</reference>
<protein>
    <recommendedName>
        <fullName evidence="4">Chemotaxis phosphatase CheX-like domain-containing protein</fullName>
    </recommendedName>
</protein>
<gene>
    <name evidence="2" type="ORF">QTN89_16150</name>
</gene>
<evidence type="ECO:0000256" key="1">
    <source>
        <dbReference type="ARBA" id="ARBA00022500"/>
    </source>
</evidence>
<name>A0ABT7PLF1_9BACT</name>
<dbReference type="Gene3D" id="3.40.1550.10">
    <property type="entry name" value="CheC-like"/>
    <property type="match status" value="1"/>
</dbReference>
<evidence type="ECO:0000313" key="3">
    <source>
        <dbReference type="Proteomes" id="UP001239462"/>
    </source>
</evidence>
<evidence type="ECO:0008006" key="4">
    <source>
        <dbReference type="Google" id="ProtNLM"/>
    </source>
</evidence>
<dbReference type="EMBL" id="JASZZN010000011">
    <property type="protein sequence ID" value="MDM4016981.1"/>
    <property type="molecule type" value="Genomic_DNA"/>
</dbReference>
<comment type="caution">
    <text evidence="2">The sequence shown here is derived from an EMBL/GenBank/DDBJ whole genome shotgun (WGS) entry which is preliminary data.</text>
</comment>
<accession>A0ABT7PLF1</accession>
<proteinExistence type="predicted"/>